<proteinExistence type="predicted"/>
<gene>
    <name evidence="1" type="ORF">NQ314_000937</name>
</gene>
<comment type="caution">
    <text evidence="1">The sequence shown here is derived from an EMBL/GenBank/DDBJ whole genome shotgun (WGS) entry which is preliminary data.</text>
</comment>
<dbReference type="EMBL" id="JANEYF010000269">
    <property type="protein sequence ID" value="KAJ8971018.1"/>
    <property type="molecule type" value="Genomic_DNA"/>
</dbReference>
<accession>A0AAV8ZWK7</accession>
<protein>
    <submittedName>
        <fullName evidence="1">Uncharacterized protein</fullName>
    </submittedName>
</protein>
<keyword evidence="2" id="KW-1185">Reference proteome</keyword>
<evidence type="ECO:0000313" key="2">
    <source>
        <dbReference type="Proteomes" id="UP001162156"/>
    </source>
</evidence>
<evidence type="ECO:0000313" key="1">
    <source>
        <dbReference type="EMBL" id="KAJ8971018.1"/>
    </source>
</evidence>
<organism evidence="1 2">
    <name type="scientific">Rhamnusium bicolor</name>
    <dbReference type="NCBI Taxonomy" id="1586634"/>
    <lineage>
        <taxon>Eukaryota</taxon>
        <taxon>Metazoa</taxon>
        <taxon>Ecdysozoa</taxon>
        <taxon>Arthropoda</taxon>
        <taxon>Hexapoda</taxon>
        <taxon>Insecta</taxon>
        <taxon>Pterygota</taxon>
        <taxon>Neoptera</taxon>
        <taxon>Endopterygota</taxon>
        <taxon>Coleoptera</taxon>
        <taxon>Polyphaga</taxon>
        <taxon>Cucujiformia</taxon>
        <taxon>Chrysomeloidea</taxon>
        <taxon>Cerambycidae</taxon>
        <taxon>Lepturinae</taxon>
        <taxon>Rhagiini</taxon>
        <taxon>Rhamnusium</taxon>
    </lineage>
</organism>
<dbReference type="Proteomes" id="UP001162156">
    <property type="component" value="Unassembled WGS sequence"/>
</dbReference>
<reference evidence="1" key="1">
    <citation type="journal article" date="2023" name="Insect Mol. Biol.">
        <title>Genome sequencing provides insights into the evolution of gene families encoding plant cell wall-degrading enzymes in longhorned beetles.</title>
        <authorList>
            <person name="Shin N.R."/>
            <person name="Okamura Y."/>
            <person name="Kirsch R."/>
            <person name="Pauchet Y."/>
        </authorList>
    </citation>
    <scope>NUCLEOTIDE SEQUENCE</scope>
    <source>
        <strain evidence="1">RBIC_L_NR</strain>
    </source>
</reference>
<sequence>MILHFSDENIKKLNWMLEKTAWDSIFMKNIDEAFNNFIELFLKCIDGSCPLVVRCNKKSNKASCKNWLNCDLIKEGQELKNSHWLANQLNDFNLIELYKDKKTI</sequence>
<dbReference type="AlphaFoldDB" id="A0AAV8ZWK7"/>
<name>A0AAV8ZWK7_9CUCU</name>